<dbReference type="EMBL" id="UYSL01019802">
    <property type="protein sequence ID" value="VDL70057.1"/>
    <property type="molecule type" value="Genomic_DNA"/>
</dbReference>
<protein>
    <submittedName>
        <fullName evidence="4">Clathrin_bdg domain-containing protein</fullName>
    </submittedName>
</protein>
<accession>A0A0N4XUR1</accession>
<evidence type="ECO:0000313" key="3">
    <source>
        <dbReference type="Proteomes" id="UP000271162"/>
    </source>
</evidence>
<proteinExistence type="predicted"/>
<dbReference type="WBParaSite" id="NBR_0000646701-mRNA-1">
    <property type="protein sequence ID" value="NBR_0000646701-mRNA-1"/>
    <property type="gene ID" value="NBR_0000646701"/>
</dbReference>
<feature type="region of interest" description="Disordered" evidence="1">
    <location>
        <begin position="26"/>
        <end position="50"/>
    </location>
</feature>
<gene>
    <name evidence="2" type="ORF">NBR_LOCUS6468</name>
</gene>
<evidence type="ECO:0000256" key="1">
    <source>
        <dbReference type="SAM" id="MobiDB-lite"/>
    </source>
</evidence>
<evidence type="ECO:0000313" key="4">
    <source>
        <dbReference type="WBParaSite" id="NBR_0000646701-mRNA-1"/>
    </source>
</evidence>
<dbReference type="AlphaFoldDB" id="A0A0N4XUR1"/>
<keyword evidence="3" id="KW-1185">Reference proteome</keyword>
<dbReference type="Proteomes" id="UP000271162">
    <property type="component" value="Unassembled WGS sequence"/>
</dbReference>
<name>A0A0N4XUR1_NIPBR</name>
<reference evidence="4" key="1">
    <citation type="submission" date="2017-02" db="UniProtKB">
        <authorList>
            <consortium name="WormBaseParasite"/>
        </authorList>
    </citation>
    <scope>IDENTIFICATION</scope>
</reference>
<sequence length="138" mass="14726">MSSRSVLSSSAQEFLRLCEEEQCDGSGHSIEALSMSEIDKESSELPVEADEAGPCLREEFAYIGGASIPDQFSVTGSVIPATPESVVEQTPSENYDAPLAHSTPLPGGDSVGFFIYPEEVSESLSAATVRLTKKFFLS</sequence>
<organism evidence="4">
    <name type="scientific">Nippostrongylus brasiliensis</name>
    <name type="common">Rat hookworm</name>
    <dbReference type="NCBI Taxonomy" id="27835"/>
    <lineage>
        <taxon>Eukaryota</taxon>
        <taxon>Metazoa</taxon>
        <taxon>Ecdysozoa</taxon>
        <taxon>Nematoda</taxon>
        <taxon>Chromadorea</taxon>
        <taxon>Rhabditida</taxon>
        <taxon>Rhabditina</taxon>
        <taxon>Rhabditomorpha</taxon>
        <taxon>Strongyloidea</taxon>
        <taxon>Heligmosomidae</taxon>
        <taxon>Nippostrongylus</taxon>
    </lineage>
</organism>
<reference evidence="2 3" key="2">
    <citation type="submission" date="2018-11" db="EMBL/GenBank/DDBJ databases">
        <authorList>
            <consortium name="Pathogen Informatics"/>
        </authorList>
    </citation>
    <scope>NUCLEOTIDE SEQUENCE [LARGE SCALE GENOMIC DNA]</scope>
</reference>
<evidence type="ECO:0000313" key="2">
    <source>
        <dbReference type="EMBL" id="VDL70057.1"/>
    </source>
</evidence>